<dbReference type="InterPro" id="IPR052445">
    <property type="entry name" value="ZnF-G_patch_domain"/>
</dbReference>
<feature type="region of interest" description="Disordered" evidence="4">
    <location>
        <begin position="465"/>
        <end position="491"/>
    </location>
</feature>
<feature type="compositionally biased region" description="Low complexity" evidence="4">
    <location>
        <begin position="469"/>
        <end position="480"/>
    </location>
</feature>
<dbReference type="PANTHER" id="PTHR17614">
    <property type="entry name" value="ZINC FINGER-CONTAINING"/>
    <property type="match status" value="1"/>
</dbReference>
<feature type="compositionally biased region" description="Polar residues" evidence="4">
    <location>
        <begin position="394"/>
        <end position="403"/>
    </location>
</feature>
<dbReference type="PANTHER" id="PTHR17614:SF12">
    <property type="entry name" value="ZINC FINGER PROTEIN 804B"/>
    <property type="match status" value="1"/>
</dbReference>
<protein>
    <submittedName>
        <fullName evidence="6">Uncharacterized protein</fullName>
    </submittedName>
</protein>
<dbReference type="Proteomes" id="UP001148018">
    <property type="component" value="Unassembled WGS sequence"/>
</dbReference>
<gene>
    <name evidence="6" type="ORF">NHX12_001754</name>
</gene>
<dbReference type="AlphaFoldDB" id="A0A9Q0IHJ5"/>
<feature type="region of interest" description="Disordered" evidence="4">
    <location>
        <begin position="362"/>
        <end position="423"/>
    </location>
</feature>
<evidence type="ECO:0000313" key="6">
    <source>
        <dbReference type="EMBL" id="KAJ3598243.1"/>
    </source>
</evidence>
<evidence type="ECO:0000313" key="7">
    <source>
        <dbReference type="Proteomes" id="UP001148018"/>
    </source>
</evidence>
<organism evidence="6 7">
    <name type="scientific">Muraenolepis orangiensis</name>
    <name type="common">Patagonian moray cod</name>
    <dbReference type="NCBI Taxonomy" id="630683"/>
    <lineage>
        <taxon>Eukaryota</taxon>
        <taxon>Metazoa</taxon>
        <taxon>Chordata</taxon>
        <taxon>Craniata</taxon>
        <taxon>Vertebrata</taxon>
        <taxon>Euteleostomi</taxon>
        <taxon>Actinopterygii</taxon>
        <taxon>Neopterygii</taxon>
        <taxon>Teleostei</taxon>
        <taxon>Neoteleostei</taxon>
        <taxon>Acanthomorphata</taxon>
        <taxon>Zeiogadaria</taxon>
        <taxon>Gadariae</taxon>
        <taxon>Gadiformes</taxon>
        <taxon>Muraenolepidoidei</taxon>
        <taxon>Muraenolepididae</taxon>
        <taxon>Muraenolepis</taxon>
    </lineage>
</organism>
<keyword evidence="7" id="KW-1185">Reference proteome</keyword>
<evidence type="ECO:0000256" key="2">
    <source>
        <dbReference type="ARBA" id="ARBA00022771"/>
    </source>
</evidence>
<feature type="signal peptide" evidence="5">
    <location>
        <begin position="1"/>
        <end position="18"/>
    </location>
</feature>
<reference evidence="6" key="1">
    <citation type="submission" date="2022-07" db="EMBL/GenBank/DDBJ databases">
        <title>Chromosome-level genome of Muraenolepis orangiensis.</title>
        <authorList>
            <person name="Kim J."/>
        </authorList>
    </citation>
    <scope>NUCLEOTIDE SEQUENCE</scope>
    <source>
        <strain evidence="6">KU_S4_2022</strain>
        <tissue evidence="6">Muscle</tissue>
    </source>
</reference>
<evidence type="ECO:0000256" key="1">
    <source>
        <dbReference type="ARBA" id="ARBA00022723"/>
    </source>
</evidence>
<feature type="region of interest" description="Disordered" evidence="4">
    <location>
        <begin position="539"/>
        <end position="689"/>
    </location>
</feature>
<keyword evidence="1" id="KW-0479">Metal-binding</keyword>
<feature type="region of interest" description="Disordered" evidence="4">
    <location>
        <begin position="24"/>
        <end position="92"/>
    </location>
</feature>
<keyword evidence="2" id="KW-0863">Zinc-finger</keyword>
<sequence length="768" mass="81374">MGMRVLKCFSINVFVVCCRVPEPSSGLRGPARDREGDQRHRPETSRPPERPNPNRSSASPCGTERAGGGPVAISACRSAPSQSKPACSDDHHHRLPTACSQHAAGCSTAKHGAANIAAPRSENTQPRLGGTQRPPMWGPAAEGRRLGVSFCFSRRGPRLEPSASVFSDLEEEERERREHMRDRRKGIMEDIDEEIRAGGEREQQNHTAGSEYQPSSDDCGKRNTEPISGNEPVRVGAKVEGEDKTKDESFISTVPPHHQACRMNHFQFSPPQTQTGFTKTIHPNGHMLSTAHTETPARDREDELEGDRVGEKGEFVCVRAKGGMTSLRWPIGLLKYTMHEPCLTYSCNPLCPSLSHPAPRLAKGTGGLEQSNPNPLSGLRAESPAASDRPAALTQETPSYLEQTRSENPKAQAPNEAAGESVAAEPCVDAAHLLLQTRLHSSSDRDTAGEGEHSVGCEKTEGAAYHPFDSTLSDSSDTNSHNPPGGRLGGVSGIRVSAASVLSCKLESVSRPGAASILSPSRCACGGGAVCACGGGAAVSGTPRKKGSAAMKRTPGKRGDREKGLNQRRVARSRMRSVVATVPTTAASGEQEGGKVGVRQTRSRRRRREREAGGGRGEGEGAKQGAAVSWEDVRLNQYLSLSGGEGPTGATTQSPSHGPTGCRRPTAACSPGPTDTQQGERPSGGGRERNVCRIFFPGALASPLSHSHRDATLSCLGNGVTMTTVRVSLTAIAMTKAVGAGQQGREHFSTGRGNTFIVRGRVLSATGL</sequence>
<feature type="compositionally biased region" description="Basic and acidic residues" evidence="4">
    <location>
        <begin position="609"/>
        <end position="621"/>
    </location>
</feature>
<feature type="region of interest" description="Disordered" evidence="4">
    <location>
        <begin position="116"/>
        <end position="140"/>
    </location>
</feature>
<dbReference type="EMBL" id="JANIIK010000109">
    <property type="protein sequence ID" value="KAJ3598243.1"/>
    <property type="molecule type" value="Genomic_DNA"/>
</dbReference>
<keyword evidence="3" id="KW-0862">Zinc</keyword>
<comment type="caution">
    <text evidence="6">The sequence shown here is derived from an EMBL/GenBank/DDBJ whole genome shotgun (WGS) entry which is preliminary data.</text>
</comment>
<feature type="chain" id="PRO_5040144927" evidence="5">
    <location>
        <begin position="19"/>
        <end position="768"/>
    </location>
</feature>
<dbReference type="OrthoDB" id="4822at2759"/>
<evidence type="ECO:0000256" key="5">
    <source>
        <dbReference type="SAM" id="SignalP"/>
    </source>
</evidence>
<evidence type="ECO:0000256" key="3">
    <source>
        <dbReference type="ARBA" id="ARBA00022833"/>
    </source>
</evidence>
<dbReference type="GO" id="GO:0008270">
    <property type="term" value="F:zinc ion binding"/>
    <property type="evidence" value="ECO:0007669"/>
    <property type="project" value="UniProtKB-KW"/>
</dbReference>
<feature type="compositionally biased region" description="Polar residues" evidence="4">
    <location>
        <begin position="205"/>
        <end position="216"/>
    </location>
</feature>
<feature type="compositionally biased region" description="Basic and acidic residues" evidence="4">
    <location>
        <begin position="30"/>
        <end position="49"/>
    </location>
</feature>
<proteinExistence type="predicted"/>
<accession>A0A9Q0IHJ5</accession>
<feature type="compositionally biased region" description="Basic and acidic residues" evidence="4">
    <location>
        <begin position="174"/>
        <end position="204"/>
    </location>
</feature>
<dbReference type="GO" id="GO:0005634">
    <property type="term" value="C:nucleus"/>
    <property type="evidence" value="ECO:0007669"/>
    <property type="project" value="TreeGrafter"/>
</dbReference>
<feature type="region of interest" description="Disordered" evidence="4">
    <location>
        <begin position="159"/>
        <end position="234"/>
    </location>
</feature>
<keyword evidence="5" id="KW-0732">Signal</keyword>
<evidence type="ECO:0000256" key="4">
    <source>
        <dbReference type="SAM" id="MobiDB-lite"/>
    </source>
</evidence>
<name>A0A9Q0IHJ5_9TELE</name>